<dbReference type="GO" id="GO:0008270">
    <property type="term" value="F:zinc ion binding"/>
    <property type="evidence" value="ECO:0007669"/>
    <property type="project" value="InterPro"/>
</dbReference>
<sequence length="981" mass="111233">MSSHQVNEEFLHRCCIQVSSPLTDDVAIESEIQHTLCFVREHARMYSKELAQSLVWRIADTDDDEFRDRLGAWQLLNAVLKECADTTQQLSCTTVAEKINNFLPHIISHRWCSAYPRSSREVSVHRGIISRARHISERTNDFPASTLVDTPRSISELKKLMCIKNREFLATWKTVWRDDVYQRHKKLVRLVESNGNEPLRDPQSCLHIPYSLRDSLRRLRRMDPRPSIAHDVLRCYGWKPLSPAVAANETPSGDANGSSGGAVAQHMPYGGAATSNGAYARSCLPVPQSTSEIEALDPATHPRVRQWLRRLVEARGGCPRCDMWLHTELRCPCEQPFLRFPPCTESGQHHSYRQSYYYRLTQTEYTDDMYLESAKKLFRYGIRLPLSYENVLDRIVKLIRDETPYEELLTAFDTVRGATTGPRERHALWLHASYRLMPSRTVFGKPNDESLSSSMEKVRNLFKKSRRFREWDKLLQSVEVLDIHFRRAALPAEMRQSIKEIRDTNSFFFCLVDGSLPPQYAPEAYACTPKDVELLRPVKDILCANCLEPFHTANRCTKTREPWDLSVARSLLKEHNLLNVKGLGDPRLLDSALRAIDAGDRKAKEFRKDELRLAVKLVHDNQVPYCKVCDIMGHGTRLCKISARRTLQDNNIKEIDMRLQPTLVMKRIQQLQMNGNDREAQMLSDAWDVLGKGKAYPEGFHTAIREIRDARIPLAAARYSTDAVQGFLLHVKSSDLLQHLSQLEEENFPDVCLFCDSYYHSSAECTKADPEERGFLCEVRRHGMTLWQYLRTPKWYDEHFPTDFVKGRETIAKLAQQFSGDYSPGGIGRERFMEQNGFFNDPSNMMYGCGVPQISSALTGHSPVGRDGIRIPYSGTPLGTSLSQLVCPAKADSREEQVYLGTEEAGARASATVSSPHKDSSGHRLPEASILGDDSYGDFGASFTVEWGAIGDDAGKAPTGLMETGGESCRKRGREDSGTAL</sequence>
<dbReference type="EMBL" id="HE575320">
    <property type="protein sequence ID" value="CCC91553.1"/>
    <property type="molecule type" value="Genomic_DNA"/>
</dbReference>
<feature type="compositionally biased region" description="Basic and acidic residues" evidence="1">
    <location>
        <begin position="968"/>
        <end position="981"/>
    </location>
</feature>
<name>G0UQ92_TRYCI</name>
<accession>G0UQ92</accession>
<evidence type="ECO:0000313" key="3">
    <source>
        <dbReference type="EMBL" id="CCC91553.1"/>
    </source>
</evidence>
<dbReference type="InterPro" id="IPR001878">
    <property type="entry name" value="Znf_CCHC"/>
</dbReference>
<organism evidence="3">
    <name type="scientific">Trypanosoma congolense (strain IL3000)</name>
    <dbReference type="NCBI Taxonomy" id="1068625"/>
    <lineage>
        <taxon>Eukaryota</taxon>
        <taxon>Discoba</taxon>
        <taxon>Euglenozoa</taxon>
        <taxon>Kinetoplastea</taxon>
        <taxon>Metakinetoplastina</taxon>
        <taxon>Trypanosomatida</taxon>
        <taxon>Trypanosomatidae</taxon>
        <taxon>Trypanosoma</taxon>
        <taxon>Nannomonas</taxon>
    </lineage>
</organism>
<feature type="domain" description="CCHC-type" evidence="2">
    <location>
        <begin position="751"/>
        <end position="767"/>
    </location>
</feature>
<feature type="region of interest" description="Disordered" evidence="1">
    <location>
        <begin position="904"/>
        <end position="930"/>
    </location>
</feature>
<feature type="domain" description="CCHC-type" evidence="2">
    <location>
        <begin position="542"/>
        <end position="558"/>
    </location>
</feature>
<dbReference type="GO" id="GO:0003676">
    <property type="term" value="F:nucleic acid binding"/>
    <property type="evidence" value="ECO:0007669"/>
    <property type="project" value="InterPro"/>
</dbReference>
<evidence type="ECO:0000256" key="1">
    <source>
        <dbReference type="SAM" id="MobiDB-lite"/>
    </source>
</evidence>
<gene>
    <name evidence="3" type="ORF">TCIL3000_7_3670</name>
</gene>
<protein>
    <recommendedName>
        <fullName evidence="2">CCHC-type domain-containing protein</fullName>
    </recommendedName>
</protein>
<dbReference type="AlphaFoldDB" id="G0UQ92"/>
<proteinExistence type="predicted"/>
<feature type="compositionally biased region" description="Basic and acidic residues" evidence="1">
    <location>
        <begin position="916"/>
        <end position="926"/>
    </location>
</feature>
<evidence type="ECO:0000259" key="2">
    <source>
        <dbReference type="SMART" id="SM00343"/>
    </source>
</evidence>
<dbReference type="SMART" id="SM00343">
    <property type="entry name" value="ZnF_C2HC"/>
    <property type="match status" value="2"/>
</dbReference>
<dbReference type="VEuPathDB" id="TriTrypDB:TcIL3000_7_3670"/>
<feature type="region of interest" description="Disordered" evidence="1">
    <location>
        <begin position="955"/>
        <end position="981"/>
    </location>
</feature>
<reference evidence="3" key="1">
    <citation type="journal article" date="2012" name="Proc. Natl. Acad. Sci. U.S.A.">
        <title>Antigenic diversity is generated by distinct evolutionary mechanisms in African trypanosome species.</title>
        <authorList>
            <person name="Jackson A.P."/>
            <person name="Berry A."/>
            <person name="Aslett M."/>
            <person name="Allison H.C."/>
            <person name="Burton P."/>
            <person name="Vavrova-Anderson J."/>
            <person name="Brown R."/>
            <person name="Browne H."/>
            <person name="Corton N."/>
            <person name="Hauser H."/>
            <person name="Gamble J."/>
            <person name="Gilderthorp R."/>
            <person name="Marcello L."/>
            <person name="McQuillan J."/>
            <person name="Otto T.D."/>
            <person name="Quail M.A."/>
            <person name="Sanders M.J."/>
            <person name="van Tonder A."/>
            <person name="Ginger M.L."/>
            <person name="Field M.C."/>
            <person name="Barry J.D."/>
            <person name="Hertz-Fowler C."/>
            <person name="Berriman M."/>
        </authorList>
    </citation>
    <scope>NUCLEOTIDE SEQUENCE</scope>
    <source>
        <strain evidence="3">IL3000</strain>
    </source>
</reference>